<reference evidence="1" key="1">
    <citation type="submission" date="2018-02" db="EMBL/GenBank/DDBJ databases">
        <title>Rhizophora mucronata_Transcriptome.</title>
        <authorList>
            <person name="Meera S.P."/>
            <person name="Sreeshan A."/>
            <person name="Augustine A."/>
        </authorList>
    </citation>
    <scope>NUCLEOTIDE SEQUENCE</scope>
    <source>
        <tissue evidence="1">Leaf</tissue>
    </source>
</reference>
<accession>A0A2P2J242</accession>
<protein>
    <submittedName>
        <fullName evidence="1">Uncharacterized protein</fullName>
    </submittedName>
</protein>
<dbReference type="EMBL" id="GGEC01007056">
    <property type="protein sequence ID" value="MBW87539.1"/>
    <property type="molecule type" value="Transcribed_RNA"/>
</dbReference>
<sequence length="13" mass="1512">MAYNIPENMDQSV</sequence>
<name>A0A2P2J242_RHIMU</name>
<evidence type="ECO:0000313" key="1">
    <source>
        <dbReference type="EMBL" id="MBW87539.1"/>
    </source>
</evidence>
<organism evidence="1">
    <name type="scientific">Rhizophora mucronata</name>
    <name type="common">Asiatic mangrove</name>
    <dbReference type="NCBI Taxonomy" id="61149"/>
    <lineage>
        <taxon>Eukaryota</taxon>
        <taxon>Viridiplantae</taxon>
        <taxon>Streptophyta</taxon>
        <taxon>Embryophyta</taxon>
        <taxon>Tracheophyta</taxon>
        <taxon>Spermatophyta</taxon>
        <taxon>Magnoliopsida</taxon>
        <taxon>eudicotyledons</taxon>
        <taxon>Gunneridae</taxon>
        <taxon>Pentapetalae</taxon>
        <taxon>rosids</taxon>
        <taxon>fabids</taxon>
        <taxon>Malpighiales</taxon>
        <taxon>Rhizophoraceae</taxon>
        <taxon>Rhizophora</taxon>
    </lineage>
</organism>
<proteinExistence type="predicted"/>